<keyword evidence="7" id="KW-1133">Transmembrane helix</keyword>
<dbReference type="SUPFAM" id="SSF46626">
    <property type="entry name" value="Cytochrome c"/>
    <property type="match status" value="2"/>
</dbReference>
<keyword evidence="10" id="KW-1185">Reference proteome</keyword>
<evidence type="ECO:0000259" key="8">
    <source>
        <dbReference type="PROSITE" id="PS51007"/>
    </source>
</evidence>
<evidence type="ECO:0000256" key="1">
    <source>
        <dbReference type="ARBA" id="ARBA00022448"/>
    </source>
</evidence>
<comment type="caution">
    <text evidence="9">The sequence shown here is derived from an EMBL/GenBank/DDBJ whole genome shotgun (WGS) entry which is preliminary data.</text>
</comment>
<gene>
    <name evidence="9" type="ORF">Q0812_08865</name>
</gene>
<sequence>MASPDPHNTPETEAERRAGRLWARTAVMVVVGFVAVFGVLGFVIIPVAQGAQAGIDPWSAICRAVGVSPGSPAMRQPVSDTPAQPVSNVAWTPAILNTLSGADRATGQRLAQEVCSACHGESGVSPSPNFPHLAGQSAAAIYKQLHDYRSGARFNEQMTPVAEALSEQELAAIAAYYAEASDDLRLGTRNPLPDERLQRLVSEGDPSRGIPACNACHARGAGGPIETPMINGQHAAYLEAQLTAYANGGRRNDIYQRMRTISAALTEQERRELAAYYQGTR</sequence>
<feature type="domain" description="Cytochrome c" evidence="8">
    <location>
        <begin position="102"/>
        <end position="181"/>
    </location>
</feature>
<accession>A0ABT8SQA1</accession>
<evidence type="ECO:0000256" key="7">
    <source>
        <dbReference type="SAM" id="Phobius"/>
    </source>
</evidence>
<evidence type="ECO:0000256" key="5">
    <source>
        <dbReference type="ARBA" id="ARBA00023004"/>
    </source>
</evidence>
<keyword evidence="7" id="KW-0472">Membrane</keyword>
<dbReference type="RefSeq" id="WP_302109966.1">
    <property type="nucleotide sequence ID" value="NZ_JAUKTR010000003.1"/>
</dbReference>
<evidence type="ECO:0000313" key="9">
    <source>
        <dbReference type="EMBL" id="MDO1559537.1"/>
    </source>
</evidence>
<dbReference type="PROSITE" id="PS51007">
    <property type="entry name" value="CYTC"/>
    <property type="match status" value="2"/>
</dbReference>
<dbReference type="Pfam" id="PF13442">
    <property type="entry name" value="Cytochrome_CBB3"/>
    <property type="match status" value="1"/>
</dbReference>
<reference evidence="9" key="1">
    <citation type="submission" date="2023-07" db="EMBL/GenBank/DDBJ databases">
        <title>Brevundimonas soil sp. nov., isolated from the soil of chemical plant.</title>
        <authorList>
            <person name="Wu N."/>
        </authorList>
    </citation>
    <scope>NUCLEOTIDE SEQUENCE</scope>
    <source>
        <strain evidence="9">XZ-24</strain>
    </source>
</reference>
<dbReference type="PANTHER" id="PTHR33751:SF9">
    <property type="entry name" value="CYTOCHROME C4"/>
    <property type="match status" value="1"/>
</dbReference>
<dbReference type="Gene3D" id="1.10.760.10">
    <property type="entry name" value="Cytochrome c-like domain"/>
    <property type="match status" value="2"/>
</dbReference>
<dbReference type="InterPro" id="IPR036909">
    <property type="entry name" value="Cyt_c-like_dom_sf"/>
</dbReference>
<feature type="transmembrane region" description="Helical" evidence="7">
    <location>
        <begin position="21"/>
        <end position="45"/>
    </location>
</feature>
<evidence type="ECO:0000256" key="2">
    <source>
        <dbReference type="ARBA" id="ARBA00022617"/>
    </source>
</evidence>
<dbReference type="PANTHER" id="PTHR33751">
    <property type="entry name" value="CBB3-TYPE CYTOCHROME C OXIDASE SUBUNIT FIXP"/>
    <property type="match status" value="1"/>
</dbReference>
<evidence type="ECO:0000313" key="10">
    <source>
        <dbReference type="Proteomes" id="UP001169063"/>
    </source>
</evidence>
<evidence type="ECO:0000256" key="4">
    <source>
        <dbReference type="ARBA" id="ARBA00022982"/>
    </source>
</evidence>
<keyword evidence="4" id="KW-0249">Electron transport</keyword>
<evidence type="ECO:0000256" key="6">
    <source>
        <dbReference type="PROSITE-ProRule" id="PRU00433"/>
    </source>
</evidence>
<keyword evidence="2 6" id="KW-0349">Heme</keyword>
<proteinExistence type="predicted"/>
<protein>
    <submittedName>
        <fullName evidence="9">C-type cytochrome</fullName>
    </submittedName>
</protein>
<dbReference type="Proteomes" id="UP001169063">
    <property type="component" value="Unassembled WGS sequence"/>
</dbReference>
<keyword evidence="5 6" id="KW-0408">Iron</keyword>
<name>A0ABT8SQA1_9CAUL</name>
<keyword evidence="7" id="KW-0812">Transmembrane</keyword>
<dbReference type="InterPro" id="IPR050597">
    <property type="entry name" value="Cytochrome_c_Oxidase_Subunit"/>
</dbReference>
<keyword evidence="3 6" id="KW-0479">Metal-binding</keyword>
<feature type="domain" description="Cytochrome c" evidence="8">
    <location>
        <begin position="199"/>
        <end position="281"/>
    </location>
</feature>
<keyword evidence="1" id="KW-0813">Transport</keyword>
<evidence type="ECO:0000256" key="3">
    <source>
        <dbReference type="ARBA" id="ARBA00022723"/>
    </source>
</evidence>
<dbReference type="InterPro" id="IPR009056">
    <property type="entry name" value="Cyt_c-like_dom"/>
</dbReference>
<organism evidence="9 10">
    <name type="scientific">Peiella sedimenti</name>
    <dbReference type="NCBI Taxonomy" id="3061083"/>
    <lineage>
        <taxon>Bacteria</taxon>
        <taxon>Pseudomonadati</taxon>
        <taxon>Pseudomonadota</taxon>
        <taxon>Alphaproteobacteria</taxon>
        <taxon>Caulobacterales</taxon>
        <taxon>Caulobacteraceae</taxon>
        <taxon>Peiella</taxon>
    </lineage>
</organism>
<dbReference type="EMBL" id="JAUKTR010000003">
    <property type="protein sequence ID" value="MDO1559537.1"/>
    <property type="molecule type" value="Genomic_DNA"/>
</dbReference>